<protein>
    <submittedName>
        <fullName evidence="1">Uncharacterized protein</fullName>
    </submittedName>
</protein>
<dbReference type="Proteomes" id="UP001054945">
    <property type="component" value="Unassembled WGS sequence"/>
</dbReference>
<organism evidence="1 2">
    <name type="scientific">Caerostris extrusa</name>
    <name type="common">Bark spider</name>
    <name type="synonym">Caerostris bankana</name>
    <dbReference type="NCBI Taxonomy" id="172846"/>
    <lineage>
        <taxon>Eukaryota</taxon>
        <taxon>Metazoa</taxon>
        <taxon>Ecdysozoa</taxon>
        <taxon>Arthropoda</taxon>
        <taxon>Chelicerata</taxon>
        <taxon>Arachnida</taxon>
        <taxon>Araneae</taxon>
        <taxon>Araneomorphae</taxon>
        <taxon>Entelegynae</taxon>
        <taxon>Araneoidea</taxon>
        <taxon>Araneidae</taxon>
        <taxon>Caerostris</taxon>
    </lineage>
</organism>
<proteinExistence type="predicted"/>
<feature type="non-terminal residue" evidence="1">
    <location>
        <position position="1"/>
    </location>
</feature>
<dbReference type="AlphaFoldDB" id="A0AAV4QKC4"/>
<gene>
    <name evidence="1" type="ORF">CEXT_539941</name>
</gene>
<evidence type="ECO:0000313" key="1">
    <source>
        <dbReference type="EMBL" id="GIY08546.1"/>
    </source>
</evidence>
<sequence>PHVISVRDMAAVNTVAMVMKSSERRDWGKIRFQSVFTCGLERDKISLLAKLIIPLGFAAIEIEVGSA</sequence>
<accession>A0AAV4QKC4</accession>
<reference evidence="1 2" key="1">
    <citation type="submission" date="2021-06" db="EMBL/GenBank/DDBJ databases">
        <title>Caerostris extrusa draft genome.</title>
        <authorList>
            <person name="Kono N."/>
            <person name="Arakawa K."/>
        </authorList>
    </citation>
    <scope>NUCLEOTIDE SEQUENCE [LARGE SCALE GENOMIC DNA]</scope>
</reference>
<evidence type="ECO:0000313" key="2">
    <source>
        <dbReference type="Proteomes" id="UP001054945"/>
    </source>
</evidence>
<keyword evidence="2" id="KW-1185">Reference proteome</keyword>
<dbReference type="EMBL" id="BPLR01006266">
    <property type="protein sequence ID" value="GIY08546.1"/>
    <property type="molecule type" value="Genomic_DNA"/>
</dbReference>
<name>A0AAV4QKC4_CAEEX</name>
<comment type="caution">
    <text evidence="1">The sequence shown here is derived from an EMBL/GenBank/DDBJ whole genome shotgun (WGS) entry which is preliminary data.</text>
</comment>